<feature type="transmembrane region" description="Helical" evidence="1">
    <location>
        <begin position="40"/>
        <end position="60"/>
    </location>
</feature>
<reference evidence="2 3" key="1">
    <citation type="submission" date="2023-07" db="EMBL/GenBank/DDBJ databases">
        <title>Sequencing the genomes of 1000 actinobacteria strains.</title>
        <authorList>
            <person name="Klenk H.-P."/>
        </authorList>
    </citation>
    <scope>NUCLEOTIDE SEQUENCE [LARGE SCALE GENOMIC DNA]</scope>
    <source>
        <strain evidence="2 3">DSM 44709</strain>
    </source>
</reference>
<keyword evidence="1" id="KW-1133">Transmembrane helix</keyword>
<evidence type="ECO:0000313" key="2">
    <source>
        <dbReference type="EMBL" id="MDQ0368540.1"/>
    </source>
</evidence>
<accession>A0AAE3W3A4</accession>
<dbReference type="Proteomes" id="UP001240236">
    <property type="component" value="Unassembled WGS sequence"/>
</dbReference>
<organism evidence="2 3">
    <name type="scientific">Catenuloplanes indicus</name>
    <dbReference type="NCBI Taxonomy" id="137267"/>
    <lineage>
        <taxon>Bacteria</taxon>
        <taxon>Bacillati</taxon>
        <taxon>Actinomycetota</taxon>
        <taxon>Actinomycetes</taxon>
        <taxon>Micromonosporales</taxon>
        <taxon>Micromonosporaceae</taxon>
        <taxon>Catenuloplanes</taxon>
    </lineage>
</organism>
<keyword evidence="1" id="KW-0812">Transmembrane</keyword>
<dbReference type="PROSITE" id="PS51318">
    <property type="entry name" value="TAT"/>
    <property type="match status" value="1"/>
</dbReference>
<dbReference type="EMBL" id="JAUSUZ010000001">
    <property type="protein sequence ID" value="MDQ0368540.1"/>
    <property type="molecule type" value="Genomic_DNA"/>
</dbReference>
<dbReference type="AlphaFoldDB" id="A0AAE3W3A4"/>
<evidence type="ECO:0000256" key="1">
    <source>
        <dbReference type="SAM" id="Phobius"/>
    </source>
</evidence>
<sequence>MTDLEALRRELREPLGADAGSLDLGVIVAKGRRLRRRRRLVMAGAAAAVLAVGAAVPALYRSPAPHPPVTAAIPAAGVMIRTGAADGRAFALEPAGDGRLRLRTGWAMGASFVVQDEAVSDRAPGFHLFSVPGETGAVFGYHVGRADRITGRVGGEHRVARLWPWSEDPSIVVFWFPGASGDPMVRDLSAAS</sequence>
<dbReference type="RefSeq" id="WP_307243156.1">
    <property type="nucleotide sequence ID" value="NZ_JAUSUZ010000001.1"/>
</dbReference>
<comment type="caution">
    <text evidence="2">The sequence shown here is derived from an EMBL/GenBank/DDBJ whole genome shotgun (WGS) entry which is preliminary data.</text>
</comment>
<protein>
    <submittedName>
        <fullName evidence="2">Uncharacterized protein</fullName>
    </submittedName>
</protein>
<proteinExistence type="predicted"/>
<gene>
    <name evidence="2" type="ORF">J2S42_005209</name>
</gene>
<name>A0AAE3W3A4_9ACTN</name>
<keyword evidence="1" id="KW-0472">Membrane</keyword>
<keyword evidence="3" id="KW-1185">Reference proteome</keyword>
<evidence type="ECO:0000313" key="3">
    <source>
        <dbReference type="Proteomes" id="UP001240236"/>
    </source>
</evidence>
<dbReference type="InterPro" id="IPR006311">
    <property type="entry name" value="TAT_signal"/>
</dbReference>